<dbReference type="InterPro" id="IPR050302">
    <property type="entry name" value="Rab_GAP_TBC_domain"/>
</dbReference>
<sequence>MGGREEEGESSSSSSRVVKRGVFRLETVLRFGQRRRLGLSTKARKLWHRLRRRKESESSTCFSKGEEEEEDPVGPYCNEDALVTDVQVMEKLYEDAPADLRHLFWVTCSRRARDRTRRGTRRRTSTFRDFWVEMNRVQRELEEGVGKEVEVKVEGRTAAQLEAEKEIIKDLDRIFPGHEYLDSDAMKDVVHAILLSYAGRDEEVGYCQGMAYLATLAALYLAESDAVDLVNEVMDEEGCNLREIYKPGLGKLQEMLADLDAGMEEVVPRVSALFRGCHVQTMLFATPWILTLYASSFPLVMSCRLVDVMLSEGNPSILVRVALAILEACERDLVRLGGVEEVMSYLETKTMTWTLDEVRGLVTRGVEMGVEMGVERRGDREERVVRVRVEEVEGGEGEKGGEEGKVVVVVVEFF</sequence>
<dbReference type="Gene3D" id="1.10.472.80">
    <property type="entry name" value="Ypt/Rab-GAP domain of gyp1p, domain 3"/>
    <property type="match status" value="1"/>
</dbReference>
<dbReference type="SMART" id="SM00164">
    <property type="entry name" value="TBC"/>
    <property type="match status" value="1"/>
</dbReference>
<evidence type="ECO:0000259" key="1">
    <source>
        <dbReference type="PROSITE" id="PS50086"/>
    </source>
</evidence>
<dbReference type="GO" id="GO:0005096">
    <property type="term" value="F:GTPase activator activity"/>
    <property type="evidence" value="ECO:0007669"/>
    <property type="project" value="TreeGrafter"/>
</dbReference>
<dbReference type="EMBL" id="CP031052">
    <property type="protein sequence ID" value="QDZ25796.1"/>
    <property type="molecule type" value="Genomic_DNA"/>
</dbReference>
<name>A0A5B8N0M3_9CHLO</name>
<dbReference type="PANTHER" id="PTHR47219">
    <property type="entry name" value="RAB GTPASE-ACTIVATING PROTEIN 1-LIKE"/>
    <property type="match status" value="1"/>
</dbReference>
<dbReference type="STRING" id="1764295.A0A5B8N0M3"/>
<dbReference type="Gene3D" id="1.10.8.270">
    <property type="entry name" value="putative rabgap domain of human tbc1 domain family member 14 like domains"/>
    <property type="match status" value="1"/>
</dbReference>
<dbReference type="Proteomes" id="UP000316726">
    <property type="component" value="Chromosome 19"/>
</dbReference>
<protein>
    <submittedName>
        <fullName evidence="2">Rab-GTPase-TBC domain-containing protein</fullName>
    </submittedName>
</protein>
<evidence type="ECO:0000313" key="2">
    <source>
        <dbReference type="EMBL" id="QDZ25796.1"/>
    </source>
</evidence>
<accession>A0A5B8N0M3</accession>
<dbReference type="OrthoDB" id="294251at2759"/>
<dbReference type="PANTHER" id="PTHR47219:SF9">
    <property type="entry name" value="GTPASE ACTIVATING PROTEIN AND CENTROSOME-ASSOCIATED, ISOFORM B"/>
    <property type="match status" value="1"/>
</dbReference>
<reference evidence="2 3" key="1">
    <citation type="submission" date="2018-07" db="EMBL/GenBank/DDBJ databases">
        <title>The complete nuclear genome of the prasinophyte Chloropicon primus (CCMP1205).</title>
        <authorList>
            <person name="Pombert J.-F."/>
            <person name="Otis C."/>
            <person name="Turmel M."/>
            <person name="Lemieux C."/>
        </authorList>
    </citation>
    <scope>NUCLEOTIDE SEQUENCE [LARGE SCALE GENOMIC DNA]</scope>
    <source>
        <strain evidence="2 3">CCMP1205</strain>
    </source>
</reference>
<dbReference type="SUPFAM" id="SSF47923">
    <property type="entry name" value="Ypt/Rab-GAP domain of gyp1p"/>
    <property type="match status" value="2"/>
</dbReference>
<dbReference type="InterPro" id="IPR000195">
    <property type="entry name" value="Rab-GAP-TBC_dom"/>
</dbReference>
<dbReference type="Pfam" id="PF00566">
    <property type="entry name" value="RabGAP-TBC"/>
    <property type="match status" value="1"/>
</dbReference>
<gene>
    <name evidence="2" type="ORF">A3770_19p83140</name>
</gene>
<feature type="domain" description="Rab-GAP TBC" evidence="1">
    <location>
        <begin position="95"/>
        <end position="313"/>
    </location>
</feature>
<dbReference type="PROSITE" id="PS50086">
    <property type="entry name" value="TBC_RABGAP"/>
    <property type="match status" value="1"/>
</dbReference>
<evidence type="ECO:0000313" key="3">
    <source>
        <dbReference type="Proteomes" id="UP000316726"/>
    </source>
</evidence>
<dbReference type="GO" id="GO:0031267">
    <property type="term" value="F:small GTPase binding"/>
    <property type="evidence" value="ECO:0007669"/>
    <property type="project" value="TreeGrafter"/>
</dbReference>
<keyword evidence="3" id="KW-1185">Reference proteome</keyword>
<dbReference type="InterPro" id="IPR035969">
    <property type="entry name" value="Rab-GAP_TBC_sf"/>
</dbReference>
<organism evidence="2 3">
    <name type="scientific">Chloropicon primus</name>
    <dbReference type="NCBI Taxonomy" id="1764295"/>
    <lineage>
        <taxon>Eukaryota</taxon>
        <taxon>Viridiplantae</taxon>
        <taxon>Chlorophyta</taxon>
        <taxon>Chloropicophyceae</taxon>
        <taxon>Chloropicales</taxon>
        <taxon>Chloropicaceae</taxon>
        <taxon>Chloropicon</taxon>
    </lineage>
</organism>
<proteinExistence type="predicted"/>
<dbReference type="AlphaFoldDB" id="A0A5B8N0M3"/>